<feature type="region of interest" description="Disordered" evidence="1">
    <location>
        <begin position="486"/>
        <end position="541"/>
    </location>
</feature>
<feature type="compositionally biased region" description="Polar residues" evidence="1">
    <location>
        <begin position="355"/>
        <end position="364"/>
    </location>
</feature>
<keyword evidence="3" id="KW-1185">Reference proteome</keyword>
<feature type="compositionally biased region" description="Polar residues" evidence="1">
    <location>
        <begin position="418"/>
        <end position="430"/>
    </location>
</feature>
<feature type="region of interest" description="Disordered" evidence="1">
    <location>
        <begin position="1415"/>
        <end position="1445"/>
    </location>
</feature>
<comment type="caution">
    <text evidence="2">The sequence shown here is derived from an EMBL/GenBank/DDBJ whole genome shotgun (WGS) entry which is preliminary data.</text>
</comment>
<evidence type="ECO:0000256" key="1">
    <source>
        <dbReference type="SAM" id="MobiDB-lite"/>
    </source>
</evidence>
<feature type="region of interest" description="Disordered" evidence="1">
    <location>
        <begin position="418"/>
        <end position="452"/>
    </location>
</feature>
<reference evidence="2" key="1">
    <citation type="submission" date="2019-06" db="EMBL/GenBank/DDBJ databases">
        <authorList>
            <person name="Zheng W."/>
        </authorList>
    </citation>
    <scope>NUCLEOTIDE SEQUENCE</scope>
    <source>
        <strain evidence="2">QDHG01</strain>
    </source>
</reference>
<feature type="region of interest" description="Disordered" evidence="1">
    <location>
        <begin position="58"/>
        <end position="85"/>
    </location>
</feature>
<sequence length="1550" mass="174542">MYQDPQQFNFYPRISYSRDTKINKQCSTMNPTSCSTTQYAQIINNNPFMMQAQQSTYTLKQSPPVKRKPGTIVSQSTSKKVPPTTALRGKIANRENSPPGQNTISPFMVGGNFTHRQSMDQALLKKQKKGREGSANKVAVLNVNSGKSIQRRVPQQNNLLPNAGSHSKIQTKNPSGHTMTSQGKRNQYQTQSVFATFSNQKNRVSQASQQIMHSPNPTAKYQQRSPLMVMAPHQLLNQGSPVLNYHHSRDGSPFQQDMPIGAHLQPKPIQKGTFIRQAPKQSSMPPPASSTKKIKENINKQVLQGAGTFDLHFKRPSKGASPPTRLKPIQPKAKPLINSVPKKASKSKIVPTKQAPIQSAQKPPQGSPLPTKHMYLYRVSEEKAGSAFSGSFQENIPQFKIDGNSPNLRGETNFQQTMSDKSRMALQQDQPMLVKAPSSKGSRQISEKSPGGSKISAAALEYLLQSSQRQNNQIITSILRNLSSESKLSPKEVPQQNSQQNSRENDNFNRNNLNSVKQRTSSKQCRSSPAKPVSSAPSSANSIQLRKAHVIQALQQKAQSFKENQQPIYTQEQYLQDMSSPSPTLNPFKQQTTPLQINPIPTRGSFIQPTTPLGNKHCNKENVMVLSNEQNNNMKSIKKQPLGFGLRGIYKQHQQEITPVQVFNMLDATPLAPLRLHKNNEEDLPLKELIQLKRQQMKQVGDLEQPLIVRDFDSPNSFDRQSSSKESLDQDLRRQLVEGILNAQAGNPFMKENKQVIKLTENSEIDLHFRNIEMVTPKSSAGVQNKYQSSSDASSVKTIVKQESVVVPPLNIDRVVFSSDRHHHQKVNNNTVQVLHSKLSKATFINKAIESQHSHSSSYTPSENSSRLLNNSLASASAFHHQLESKLHKMQFSRVFLDPSHKRDDLCAYFIKKYQIAQGLIPDPKRVKEEMRVKGECDFSDIYSTGDELSEMSNFSMEIHMLNKLHIANNNPHKLNELPIVMDSLIPDKDCDLYLERKNSHGGVVFERDSRPRIHFKNPVTTTNVQRRASTAVPRFEGSLTGKLRLQGMAGDSDIGEHLGNRYYESESSQHQSNSKIRRRIDHQFTSSSAKYYAGSHEPQSNTVDHKDIRVQPFHALAWNANSSSEGDEGEEHLLHLQQQQRILQQQLLLMKQLSEQHGINEEEFMMPAIMQTAQRQQSMVQREVMKRGVSMGVGYDYRQENEEDCDDFDQIGEIQDQSNNEQQQLIYLHSLTSQQVLAQSRKTAPPAHLEQSYDQAVRDFKWLKEDGQDALDHVLLQQTGLIQQQQQEWLMRPFDLASGRENEAARVSHPQVQLVKSESVSPPAIIRNAPTKKGFSNGWSSSSSSAFSASQESCDAREERCGKPNKHIRRLHEGQSAGGSSTWSGGKGVELFKNPMVKENIMKKRLFEEGFQAPANDEGAPAHFSGIPESARRNTESDHSEQVQDDTLIDFSEPEVFMQALRNELGCENRCYRIFPTAKQDNAMFERLALSIYNQVPPLMMRHDQGPALEYFDFDCQNDGDEGQQIIEKSNDDTNRRSSDGGWSPSQSV</sequence>
<feature type="compositionally biased region" description="Basic and acidic residues" evidence="1">
    <location>
        <begin position="1530"/>
        <end position="1540"/>
    </location>
</feature>
<name>A0A8J8TA17_HALGN</name>
<evidence type="ECO:0000313" key="3">
    <source>
        <dbReference type="Proteomes" id="UP000785679"/>
    </source>
</evidence>
<feature type="compositionally biased region" description="Polar residues" evidence="1">
    <location>
        <begin position="516"/>
        <end position="526"/>
    </location>
</feature>
<dbReference type="OrthoDB" id="10692841at2759"/>
<feature type="region of interest" description="Disordered" evidence="1">
    <location>
        <begin position="311"/>
        <end position="330"/>
    </location>
</feature>
<feature type="region of interest" description="Disordered" evidence="1">
    <location>
        <begin position="146"/>
        <end position="186"/>
    </location>
</feature>
<feature type="region of interest" description="Disordered" evidence="1">
    <location>
        <begin position="711"/>
        <end position="730"/>
    </location>
</feature>
<dbReference type="EMBL" id="RRYP01000710">
    <property type="protein sequence ID" value="TNV86961.1"/>
    <property type="molecule type" value="Genomic_DNA"/>
</dbReference>
<accession>A0A8J8TA17</accession>
<protein>
    <submittedName>
        <fullName evidence="2">Uncharacterized protein</fullName>
    </submittedName>
</protein>
<feature type="compositionally biased region" description="Low complexity" evidence="1">
    <location>
        <begin position="527"/>
        <end position="541"/>
    </location>
</feature>
<evidence type="ECO:0000313" key="2">
    <source>
        <dbReference type="EMBL" id="TNV86961.1"/>
    </source>
</evidence>
<feature type="compositionally biased region" description="Basic and acidic residues" evidence="1">
    <location>
        <begin position="1431"/>
        <end position="1443"/>
    </location>
</feature>
<organism evidence="2 3">
    <name type="scientific">Halteria grandinella</name>
    <dbReference type="NCBI Taxonomy" id="5974"/>
    <lineage>
        <taxon>Eukaryota</taxon>
        <taxon>Sar</taxon>
        <taxon>Alveolata</taxon>
        <taxon>Ciliophora</taxon>
        <taxon>Intramacronucleata</taxon>
        <taxon>Spirotrichea</taxon>
        <taxon>Stichotrichia</taxon>
        <taxon>Sporadotrichida</taxon>
        <taxon>Halteriidae</taxon>
        <taxon>Halteria</taxon>
    </lineage>
</organism>
<feature type="region of interest" description="Disordered" evidence="1">
    <location>
        <begin position="336"/>
        <end position="370"/>
    </location>
</feature>
<dbReference type="Proteomes" id="UP000785679">
    <property type="component" value="Unassembled WGS sequence"/>
</dbReference>
<feature type="region of interest" description="Disordered" evidence="1">
    <location>
        <begin position="1521"/>
        <end position="1550"/>
    </location>
</feature>
<proteinExistence type="predicted"/>
<gene>
    <name evidence="2" type="ORF">FGO68_gene9210</name>
</gene>